<keyword evidence="2 5" id="KW-0238">DNA-binding</keyword>
<dbReference type="PANTHER" id="PTHR43537:SF45">
    <property type="entry name" value="GNTR FAMILY REGULATORY PROTEIN"/>
    <property type="match status" value="1"/>
</dbReference>
<evidence type="ECO:0000256" key="2">
    <source>
        <dbReference type="ARBA" id="ARBA00023125"/>
    </source>
</evidence>
<dbReference type="PANTHER" id="PTHR43537">
    <property type="entry name" value="TRANSCRIPTIONAL REGULATOR, GNTR FAMILY"/>
    <property type="match status" value="1"/>
</dbReference>
<feature type="domain" description="HTH gntR-type" evidence="4">
    <location>
        <begin position="13"/>
        <end position="80"/>
    </location>
</feature>
<dbReference type="GO" id="GO:0003700">
    <property type="term" value="F:DNA-binding transcription factor activity"/>
    <property type="evidence" value="ECO:0007669"/>
    <property type="project" value="InterPro"/>
</dbReference>
<dbReference type="InterPro" id="IPR036388">
    <property type="entry name" value="WH-like_DNA-bd_sf"/>
</dbReference>
<keyword evidence="1" id="KW-0805">Transcription regulation</keyword>
<evidence type="ECO:0000256" key="3">
    <source>
        <dbReference type="ARBA" id="ARBA00023163"/>
    </source>
</evidence>
<protein>
    <submittedName>
        <fullName evidence="5">DNA-binding GntR family transcriptional regulator</fullName>
    </submittedName>
</protein>
<accession>A0A852T4D8</accession>
<evidence type="ECO:0000313" key="5">
    <source>
        <dbReference type="EMBL" id="NYD75741.1"/>
    </source>
</evidence>
<name>A0A852T4D8_9MICO</name>
<gene>
    <name evidence="5" type="ORF">BJ963_003260</name>
</gene>
<dbReference type="RefSeq" id="WP_179457566.1">
    <property type="nucleotide sequence ID" value="NZ_BAAAPX010000001.1"/>
</dbReference>
<dbReference type="SUPFAM" id="SSF46785">
    <property type="entry name" value="Winged helix' DNA-binding domain"/>
    <property type="match status" value="1"/>
</dbReference>
<proteinExistence type="predicted"/>
<dbReference type="SMART" id="SM00345">
    <property type="entry name" value="HTH_GNTR"/>
    <property type="match status" value="1"/>
</dbReference>
<dbReference type="Proteomes" id="UP000589620">
    <property type="component" value="Unassembled WGS sequence"/>
</dbReference>
<sequence length="222" mass="24146">MPVPVTGAASPRRLIRDEVFLRLLDAIVDGDLLPGEQLYDAEIERWVGVSRTPVRKALNQLAAMGLVEILPQRRTRVTPIESRRLRELLTTVGVLVAGVVRDATPLLTEDDRETLRSFSSADASEAIRTGLSADGFLGVFVRRLDNATIARLLKRHLPEVQRALKAAPSSAPLEKATPTLKTLIDSAVAGKADKAARATRDLFDTSIVSIADEFATSSKEAR</sequence>
<keyword evidence="3" id="KW-0804">Transcription</keyword>
<dbReference type="CDD" id="cd07377">
    <property type="entry name" value="WHTH_GntR"/>
    <property type="match status" value="1"/>
</dbReference>
<reference evidence="5 6" key="1">
    <citation type="submission" date="2020-07" db="EMBL/GenBank/DDBJ databases">
        <title>Sequencing the genomes of 1000 actinobacteria strains.</title>
        <authorList>
            <person name="Klenk H.-P."/>
        </authorList>
    </citation>
    <scope>NUCLEOTIDE SEQUENCE [LARGE SCALE GENOMIC DNA]</scope>
    <source>
        <strain evidence="5 6">DSM 23871</strain>
    </source>
</reference>
<dbReference type="Pfam" id="PF00392">
    <property type="entry name" value="GntR"/>
    <property type="match status" value="1"/>
</dbReference>
<dbReference type="GO" id="GO:0003677">
    <property type="term" value="F:DNA binding"/>
    <property type="evidence" value="ECO:0007669"/>
    <property type="project" value="UniProtKB-KW"/>
</dbReference>
<dbReference type="InterPro" id="IPR036390">
    <property type="entry name" value="WH_DNA-bd_sf"/>
</dbReference>
<dbReference type="AlphaFoldDB" id="A0A852T4D8"/>
<keyword evidence="6" id="KW-1185">Reference proteome</keyword>
<dbReference type="EMBL" id="JACCBJ010000001">
    <property type="protein sequence ID" value="NYD75741.1"/>
    <property type="molecule type" value="Genomic_DNA"/>
</dbReference>
<organism evidence="5 6">
    <name type="scientific">Leifsonia soli</name>
    <dbReference type="NCBI Taxonomy" id="582665"/>
    <lineage>
        <taxon>Bacteria</taxon>
        <taxon>Bacillati</taxon>
        <taxon>Actinomycetota</taxon>
        <taxon>Actinomycetes</taxon>
        <taxon>Micrococcales</taxon>
        <taxon>Microbacteriaceae</taxon>
        <taxon>Leifsonia</taxon>
    </lineage>
</organism>
<dbReference type="PROSITE" id="PS50949">
    <property type="entry name" value="HTH_GNTR"/>
    <property type="match status" value="1"/>
</dbReference>
<dbReference type="Gene3D" id="1.10.10.10">
    <property type="entry name" value="Winged helix-like DNA-binding domain superfamily/Winged helix DNA-binding domain"/>
    <property type="match status" value="1"/>
</dbReference>
<dbReference type="InterPro" id="IPR000524">
    <property type="entry name" value="Tscrpt_reg_HTH_GntR"/>
</dbReference>
<evidence type="ECO:0000259" key="4">
    <source>
        <dbReference type="PROSITE" id="PS50949"/>
    </source>
</evidence>
<evidence type="ECO:0000256" key="1">
    <source>
        <dbReference type="ARBA" id="ARBA00023015"/>
    </source>
</evidence>
<evidence type="ECO:0000313" key="6">
    <source>
        <dbReference type="Proteomes" id="UP000589620"/>
    </source>
</evidence>
<comment type="caution">
    <text evidence="5">The sequence shown here is derived from an EMBL/GenBank/DDBJ whole genome shotgun (WGS) entry which is preliminary data.</text>
</comment>